<reference evidence="2" key="2">
    <citation type="submission" date="2022-09" db="EMBL/GenBank/DDBJ databases">
        <title>Biosynthetic gene clusters of Dactylosporangioum fulvum.</title>
        <authorList>
            <person name="Caradec T."/>
        </authorList>
    </citation>
    <scope>NUCLEOTIDE SEQUENCE</scope>
    <source>
        <strain evidence="2">NRRL B-16292</strain>
    </source>
</reference>
<accession>A0ABY5VML2</accession>
<reference evidence="2" key="1">
    <citation type="submission" date="2021-04" db="EMBL/GenBank/DDBJ databases">
        <authorList>
            <person name="Hartkoorn R.C."/>
            <person name="Beaudoing E."/>
            <person name="Hot D."/>
        </authorList>
    </citation>
    <scope>NUCLEOTIDE SEQUENCE</scope>
    <source>
        <strain evidence="2">NRRL B-16292</strain>
    </source>
</reference>
<dbReference type="EMBL" id="CP073720">
    <property type="protein sequence ID" value="UWP78933.1"/>
    <property type="molecule type" value="Genomic_DNA"/>
</dbReference>
<keyword evidence="3" id="KW-1185">Reference proteome</keyword>
<proteinExistence type="predicted"/>
<dbReference type="Proteomes" id="UP001059617">
    <property type="component" value="Chromosome"/>
</dbReference>
<evidence type="ECO:0000313" key="2">
    <source>
        <dbReference type="EMBL" id="UWP78933.1"/>
    </source>
</evidence>
<evidence type="ECO:0000256" key="1">
    <source>
        <dbReference type="SAM" id="MobiDB-lite"/>
    </source>
</evidence>
<protein>
    <submittedName>
        <fullName evidence="2">Uncharacterized protein</fullName>
    </submittedName>
</protein>
<name>A0ABY5VML2_9ACTN</name>
<gene>
    <name evidence="2" type="ORF">Dfulv_27605</name>
</gene>
<dbReference type="RefSeq" id="WP_259856377.1">
    <property type="nucleotide sequence ID" value="NZ_BAAAST010000214.1"/>
</dbReference>
<evidence type="ECO:0000313" key="3">
    <source>
        <dbReference type="Proteomes" id="UP001059617"/>
    </source>
</evidence>
<sequence>MASPRRRLPRLTGRHQQVGVPFGQGGRRLSLPDIERRGRVAELEATLLSTAGPSNPRVSARVLDSNCLASP</sequence>
<feature type="compositionally biased region" description="Basic residues" evidence="1">
    <location>
        <begin position="1"/>
        <end position="13"/>
    </location>
</feature>
<organism evidence="2 3">
    <name type="scientific">Dactylosporangium fulvum</name>
    <dbReference type="NCBI Taxonomy" id="53359"/>
    <lineage>
        <taxon>Bacteria</taxon>
        <taxon>Bacillati</taxon>
        <taxon>Actinomycetota</taxon>
        <taxon>Actinomycetes</taxon>
        <taxon>Micromonosporales</taxon>
        <taxon>Micromonosporaceae</taxon>
        <taxon>Dactylosporangium</taxon>
    </lineage>
</organism>
<feature type="region of interest" description="Disordered" evidence="1">
    <location>
        <begin position="1"/>
        <end position="29"/>
    </location>
</feature>